<feature type="non-terminal residue" evidence="10">
    <location>
        <position position="1"/>
    </location>
</feature>
<evidence type="ECO:0000256" key="3">
    <source>
        <dbReference type="ARBA" id="ARBA00022448"/>
    </source>
</evidence>
<dbReference type="PANTHER" id="PTHR31086">
    <property type="entry name" value="ALUMINUM-ACTIVATED MALATE TRANSPORTER 10"/>
    <property type="match status" value="1"/>
</dbReference>
<comment type="caution">
    <text evidence="10">The sequence shown here is derived from an EMBL/GenBank/DDBJ whole genome shotgun (WGS) entry which is preliminary data.</text>
</comment>
<dbReference type="Pfam" id="PF11744">
    <property type="entry name" value="ALMT"/>
    <property type="match status" value="1"/>
</dbReference>
<protein>
    <recommendedName>
        <fullName evidence="12">Aluminum-activated malate transporter</fullName>
    </recommendedName>
</protein>
<feature type="non-terminal residue" evidence="10">
    <location>
        <position position="138"/>
    </location>
</feature>
<keyword evidence="8" id="KW-0407">Ion channel</keyword>
<feature type="transmembrane region" description="Helical" evidence="9">
    <location>
        <begin position="96"/>
        <end position="118"/>
    </location>
</feature>
<dbReference type="EMBL" id="JAHRHJ020000005">
    <property type="protein sequence ID" value="KAH9316161.1"/>
    <property type="molecule type" value="Genomic_DNA"/>
</dbReference>
<dbReference type="GO" id="GO:0016020">
    <property type="term" value="C:membrane"/>
    <property type="evidence" value="ECO:0007669"/>
    <property type="project" value="UniProtKB-SubCell"/>
</dbReference>
<comment type="similarity">
    <text evidence="2">Belongs to the aromatic acid exporter (TC 2.A.85) family.</text>
</comment>
<evidence type="ECO:0000256" key="7">
    <source>
        <dbReference type="ARBA" id="ARBA00023136"/>
    </source>
</evidence>
<feature type="transmembrane region" description="Helical" evidence="9">
    <location>
        <begin position="64"/>
        <end position="84"/>
    </location>
</feature>
<evidence type="ECO:0000256" key="2">
    <source>
        <dbReference type="ARBA" id="ARBA00007079"/>
    </source>
</evidence>
<evidence type="ECO:0000313" key="11">
    <source>
        <dbReference type="Proteomes" id="UP000824469"/>
    </source>
</evidence>
<keyword evidence="11" id="KW-1185">Reference proteome</keyword>
<keyword evidence="4 9" id="KW-0812">Transmembrane</keyword>
<dbReference type="GO" id="GO:0034220">
    <property type="term" value="P:monoatomic ion transmembrane transport"/>
    <property type="evidence" value="ECO:0007669"/>
    <property type="project" value="UniProtKB-KW"/>
</dbReference>
<evidence type="ECO:0008006" key="12">
    <source>
        <dbReference type="Google" id="ProtNLM"/>
    </source>
</evidence>
<gene>
    <name evidence="10" type="ORF">KI387_024788</name>
</gene>
<evidence type="ECO:0000256" key="6">
    <source>
        <dbReference type="ARBA" id="ARBA00023065"/>
    </source>
</evidence>
<proteinExistence type="inferred from homology"/>
<name>A0AA38L9M8_TAXCH</name>
<sequence>GTLSKGLNRGIGTVIAGSFGCICWLHCGRRPANLESQLSSGSSCFILGAGATFFRFFPKIKVRYDYGVVVFILTFNMISVSGYRVDNIFRMAYERLSTIAIGCAVALVISLCICPIWAGEDLHDSTIKRIHGLADSLE</sequence>
<feature type="transmembrane region" description="Helical" evidence="9">
    <location>
        <begin position="6"/>
        <end position="26"/>
    </location>
</feature>
<keyword evidence="3" id="KW-0813">Transport</keyword>
<accession>A0AA38L9M8</accession>
<evidence type="ECO:0000256" key="9">
    <source>
        <dbReference type="SAM" id="Phobius"/>
    </source>
</evidence>
<evidence type="ECO:0000256" key="5">
    <source>
        <dbReference type="ARBA" id="ARBA00022989"/>
    </source>
</evidence>
<comment type="subcellular location">
    <subcellularLocation>
        <location evidence="1">Membrane</location>
        <topology evidence="1">Multi-pass membrane protein</topology>
    </subcellularLocation>
</comment>
<dbReference type="OMA" id="CICWLHC"/>
<keyword evidence="6" id="KW-0406">Ion transport</keyword>
<keyword evidence="7 9" id="KW-0472">Membrane</keyword>
<evidence type="ECO:0000256" key="8">
    <source>
        <dbReference type="ARBA" id="ARBA00023303"/>
    </source>
</evidence>
<dbReference type="GO" id="GO:0015743">
    <property type="term" value="P:malate transport"/>
    <property type="evidence" value="ECO:0007669"/>
    <property type="project" value="InterPro"/>
</dbReference>
<dbReference type="Proteomes" id="UP000824469">
    <property type="component" value="Unassembled WGS sequence"/>
</dbReference>
<keyword evidence="5 9" id="KW-1133">Transmembrane helix</keyword>
<organism evidence="10 11">
    <name type="scientific">Taxus chinensis</name>
    <name type="common">Chinese yew</name>
    <name type="synonym">Taxus wallichiana var. chinensis</name>
    <dbReference type="NCBI Taxonomy" id="29808"/>
    <lineage>
        <taxon>Eukaryota</taxon>
        <taxon>Viridiplantae</taxon>
        <taxon>Streptophyta</taxon>
        <taxon>Embryophyta</taxon>
        <taxon>Tracheophyta</taxon>
        <taxon>Spermatophyta</taxon>
        <taxon>Pinopsida</taxon>
        <taxon>Pinidae</taxon>
        <taxon>Conifers II</taxon>
        <taxon>Cupressales</taxon>
        <taxon>Taxaceae</taxon>
        <taxon>Taxus</taxon>
    </lineage>
</organism>
<reference evidence="10 11" key="1">
    <citation type="journal article" date="2021" name="Nat. Plants">
        <title>The Taxus genome provides insights into paclitaxel biosynthesis.</title>
        <authorList>
            <person name="Xiong X."/>
            <person name="Gou J."/>
            <person name="Liao Q."/>
            <person name="Li Y."/>
            <person name="Zhou Q."/>
            <person name="Bi G."/>
            <person name="Li C."/>
            <person name="Du R."/>
            <person name="Wang X."/>
            <person name="Sun T."/>
            <person name="Guo L."/>
            <person name="Liang H."/>
            <person name="Lu P."/>
            <person name="Wu Y."/>
            <person name="Zhang Z."/>
            <person name="Ro D.K."/>
            <person name="Shang Y."/>
            <person name="Huang S."/>
            <person name="Yan J."/>
        </authorList>
    </citation>
    <scope>NUCLEOTIDE SEQUENCE [LARGE SCALE GENOMIC DNA]</scope>
    <source>
        <strain evidence="10">Ta-2019</strain>
    </source>
</reference>
<evidence type="ECO:0000313" key="10">
    <source>
        <dbReference type="EMBL" id="KAH9316161.1"/>
    </source>
</evidence>
<evidence type="ECO:0000256" key="1">
    <source>
        <dbReference type="ARBA" id="ARBA00004141"/>
    </source>
</evidence>
<feature type="transmembrane region" description="Helical" evidence="9">
    <location>
        <begin position="38"/>
        <end position="58"/>
    </location>
</feature>
<dbReference type="AlphaFoldDB" id="A0AA38L9M8"/>
<evidence type="ECO:0000256" key="4">
    <source>
        <dbReference type="ARBA" id="ARBA00022692"/>
    </source>
</evidence>
<dbReference type="InterPro" id="IPR020966">
    <property type="entry name" value="ALMT"/>
</dbReference>